<comment type="subcellular location">
    <subcellularLocation>
        <location evidence="1">Endosome membrane</location>
        <topology evidence="1">Multi-pass membrane protein</topology>
    </subcellularLocation>
    <subcellularLocation>
        <location evidence="2">Golgi apparatus membrane</location>
        <topology evidence="2">Multi-pass membrane protein</topology>
    </subcellularLocation>
</comment>
<reference evidence="11 12" key="1">
    <citation type="journal article" date="2023" name="Hortic Res">
        <title>The complete reference genome for grapevine (Vitis vinifera L.) genetics and breeding.</title>
        <authorList>
            <person name="Shi X."/>
            <person name="Cao S."/>
            <person name="Wang X."/>
            <person name="Huang S."/>
            <person name="Wang Y."/>
            <person name="Liu Z."/>
            <person name="Liu W."/>
            <person name="Leng X."/>
            <person name="Peng Y."/>
            <person name="Wang N."/>
            <person name="Wang Y."/>
            <person name="Ma Z."/>
            <person name="Xu X."/>
            <person name="Zhang F."/>
            <person name="Xue H."/>
            <person name="Zhong H."/>
            <person name="Wang Y."/>
            <person name="Zhang K."/>
            <person name="Velt A."/>
            <person name="Avia K."/>
            <person name="Holtgrawe D."/>
            <person name="Grimplet J."/>
            <person name="Matus J.T."/>
            <person name="Ware D."/>
            <person name="Wu X."/>
            <person name="Wang H."/>
            <person name="Liu C."/>
            <person name="Fang Y."/>
            <person name="Rustenholz C."/>
            <person name="Cheng Z."/>
            <person name="Xiao H."/>
            <person name="Zhou Y."/>
        </authorList>
    </citation>
    <scope>NUCLEOTIDE SEQUENCE [LARGE SCALE GENOMIC DNA]</scope>
    <source>
        <strain evidence="12">cv. Pinot noir / PN40024</strain>
        <tissue evidence="11">Leaf</tissue>
    </source>
</reference>
<keyword evidence="12" id="KW-1185">Reference proteome</keyword>
<evidence type="ECO:0000256" key="9">
    <source>
        <dbReference type="ARBA" id="ARBA00023136"/>
    </source>
</evidence>
<keyword evidence="5" id="KW-0732">Signal</keyword>
<keyword evidence="8" id="KW-0333">Golgi apparatus</keyword>
<evidence type="ECO:0000313" key="11">
    <source>
        <dbReference type="EMBL" id="WJZ92541.1"/>
    </source>
</evidence>
<name>A0ABY9CC13_VITVI</name>
<dbReference type="Pfam" id="PF02990">
    <property type="entry name" value="EMP70"/>
    <property type="match status" value="1"/>
</dbReference>
<sequence length="157" mass="17534">MNEELSGWKLVVGHVFREPVFLKPLCVMIGDQVQITGLALVTFVFAAPGFMSPASRGMLLTGMIILYLFPGNFSWCVGNNAFHYSEPVFLLSSISVGSDADMEDYGFEYSEEEPEEQDVDVENQYYNSKGLVEIDPEGAFAGFVEVVHMEPENAEWE</sequence>
<dbReference type="InterPro" id="IPR004240">
    <property type="entry name" value="EMP70"/>
</dbReference>
<keyword evidence="4" id="KW-0812">Transmembrane</keyword>
<evidence type="ECO:0000256" key="4">
    <source>
        <dbReference type="ARBA" id="ARBA00022692"/>
    </source>
</evidence>
<proteinExistence type="inferred from homology"/>
<dbReference type="PANTHER" id="PTHR10766:SF163">
    <property type="entry name" value="TRANSMEMBRANE 9 SUPERFAMILY MEMBER 12"/>
    <property type="match status" value="1"/>
</dbReference>
<evidence type="ECO:0000256" key="3">
    <source>
        <dbReference type="ARBA" id="ARBA00005227"/>
    </source>
</evidence>
<evidence type="ECO:0000256" key="7">
    <source>
        <dbReference type="ARBA" id="ARBA00022989"/>
    </source>
</evidence>
<evidence type="ECO:0000256" key="1">
    <source>
        <dbReference type="ARBA" id="ARBA00004337"/>
    </source>
</evidence>
<evidence type="ECO:0000256" key="10">
    <source>
        <dbReference type="RuleBase" id="RU363079"/>
    </source>
</evidence>
<accession>A0ABY9CC13</accession>
<dbReference type="Proteomes" id="UP001227230">
    <property type="component" value="Chromosome 8"/>
</dbReference>
<keyword evidence="6" id="KW-0967">Endosome</keyword>
<evidence type="ECO:0000256" key="8">
    <source>
        <dbReference type="ARBA" id="ARBA00023034"/>
    </source>
</evidence>
<evidence type="ECO:0000256" key="6">
    <source>
        <dbReference type="ARBA" id="ARBA00022753"/>
    </source>
</evidence>
<dbReference type="PANTHER" id="PTHR10766">
    <property type="entry name" value="TRANSMEMBRANE 9 SUPERFAMILY PROTEIN"/>
    <property type="match status" value="1"/>
</dbReference>
<keyword evidence="7" id="KW-1133">Transmembrane helix</keyword>
<organism evidence="11 12">
    <name type="scientific">Vitis vinifera</name>
    <name type="common">Grape</name>
    <dbReference type="NCBI Taxonomy" id="29760"/>
    <lineage>
        <taxon>Eukaryota</taxon>
        <taxon>Viridiplantae</taxon>
        <taxon>Streptophyta</taxon>
        <taxon>Embryophyta</taxon>
        <taxon>Tracheophyta</taxon>
        <taxon>Spermatophyta</taxon>
        <taxon>Magnoliopsida</taxon>
        <taxon>eudicotyledons</taxon>
        <taxon>Gunneridae</taxon>
        <taxon>Pentapetalae</taxon>
        <taxon>rosids</taxon>
        <taxon>Vitales</taxon>
        <taxon>Vitaceae</taxon>
        <taxon>Viteae</taxon>
        <taxon>Vitis</taxon>
    </lineage>
</organism>
<protein>
    <recommendedName>
        <fullName evidence="10">Transmembrane 9 superfamily member</fullName>
    </recommendedName>
</protein>
<evidence type="ECO:0000313" key="12">
    <source>
        <dbReference type="Proteomes" id="UP001227230"/>
    </source>
</evidence>
<comment type="similarity">
    <text evidence="3 10">Belongs to the nonaspanin (TM9SF) (TC 9.A.2) family.</text>
</comment>
<keyword evidence="9" id="KW-0472">Membrane</keyword>
<dbReference type="EMBL" id="CP126655">
    <property type="protein sequence ID" value="WJZ92541.1"/>
    <property type="molecule type" value="Genomic_DNA"/>
</dbReference>
<evidence type="ECO:0000256" key="5">
    <source>
        <dbReference type="ARBA" id="ARBA00022729"/>
    </source>
</evidence>
<gene>
    <name evidence="11" type="ORF">VitviT2T_011529</name>
</gene>
<evidence type="ECO:0000256" key="2">
    <source>
        <dbReference type="ARBA" id="ARBA00004653"/>
    </source>
</evidence>